<dbReference type="AlphaFoldDB" id="A0AAC9MZA6"/>
<evidence type="ECO:0000313" key="4">
    <source>
        <dbReference type="Proteomes" id="UP000095210"/>
    </source>
</evidence>
<evidence type="ECO:0000313" key="3">
    <source>
        <dbReference type="EMBL" id="AOS65233.1"/>
    </source>
</evidence>
<feature type="compositionally biased region" description="Basic and acidic residues" evidence="1">
    <location>
        <begin position="271"/>
        <end position="287"/>
    </location>
</feature>
<feature type="region of interest" description="Disordered" evidence="1">
    <location>
        <begin position="213"/>
        <end position="287"/>
    </location>
</feature>
<evidence type="ECO:0000256" key="2">
    <source>
        <dbReference type="SAM" id="Phobius"/>
    </source>
</evidence>
<feature type="transmembrane region" description="Helical" evidence="2">
    <location>
        <begin position="180"/>
        <end position="198"/>
    </location>
</feature>
<keyword evidence="2" id="KW-0812">Transmembrane</keyword>
<accession>A0AAC9MZA6</accession>
<protein>
    <submittedName>
        <fullName evidence="3">Uncharacterized protein</fullName>
    </submittedName>
</protein>
<keyword evidence="2" id="KW-1133">Transmembrane helix</keyword>
<dbReference type="RefSeq" id="WP_069851747.1">
    <property type="nucleotide sequence ID" value="NZ_CP014859.1"/>
</dbReference>
<reference evidence="4" key="1">
    <citation type="submission" date="2016-03" db="EMBL/GenBank/DDBJ databases">
        <title>Complete genome sequence of the type strain Actinoalloteichus hymeniacidonis DSM 45092.</title>
        <authorList>
            <person name="Schaffert L."/>
            <person name="Albersmeier A."/>
            <person name="Winkler A."/>
            <person name="Kalinowski J."/>
            <person name="Zotchev S."/>
            <person name="Ruckert C."/>
        </authorList>
    </citation>
    <scope>NUCLEOTIDE SEQUENCE [LARGE SCALE GENOMIC DNA]</scope>
    <source>
        <strain evidence="4">HPA177(T) (DSM 45092(T))</strain>
    </source>
</reference>
<name>A0AAC9MZA6_9PSEU</name>
<organism evidence="3 4">
    <name type="scientific">Actinoalloteichus hymeniacidonis</name>
    <dbReference type="NCBI Taxonomy" id="340345"/>
    <lineage>
        <taxon>Bacteria</taxon>
        <taxon>Bacillati</taxon>
        <taxon>Actinomycetota</taxon>
        <taxon>Actinomycetes</taxon>
        <taxon>Pseudonocardiales</taxon>
        <taxon>Pseudonocardiaceae</taxon>
        <taxon>Actinoalloteichus</taxon>
    </lineage>
</organism>
<evidence type="ECO:0000256" key="1">
    <source>
        <dbReference type="SAM" id="MobiDB-lite"/>
    </source>
</evidence>
<keyword evidence="2" id="KW-0472">Membrane</keyword>
<feature type="transmembrane region" description="Helical" evidence="2">
    <location>
        <begin position="141"/>
        <end position="159"/>
    </location>
</feature>
<proteinExistence type="predicted"/>
<dbReference type="KEGG" id="ahm:TL08_22255"/>
<gene>
    <name evidence="3" type="ORF">TL08_22255</name>
</gene>
<sequence length="287" mass="30647">MSTSRLSVATDLLPRWRDLTLLIQRAADRPRWQRVLAVIMSLWTAGWILGQIGPPETRLSPLGVPGEVLAFFGLDVAQAVQTAGDFLAEPERRTVLLLCAWGAGVLWAATTERSQFPALLGWSSVMIAAEGLGYHEAVYRAILGMVGLIALLFLCSLPLRRVPVCRRARLLPRDVLSTGFTAAALSAVVPLLAVGLLVTRVCSPYLTRPPQILGPVRTPIRPEESTVAAPSADPEPTPGGEPDAPGAAVRADRPAPEDASIPEIAIPDQPGADHDRPAAARPLRPAE</sequence>
<dbReference type="Proteomes" id="UP000095210">
    <property type="component" value="Chromosome"/>
</dbReference>
<keyword evidence="4" id="KW-1185">Reference proteome</keyword>
<dbReference type="EMBL" id="CP014859">
    <property type="protein sequence ID" value="AOS65233.1"/>
    <property type="molecule type" value="Genomic_DNA"/>
</dbReference>
<feature type="transmembrane region" description="Helical" evidence="2">
    <location>
        <begin position="35"/>
        <end position="53"/>
    </location>
</feature>